<sequence length="380" mass="42989">MKSENAKLIISKDLSYEINLLHKKIGKTEWSGILLYDIIKGSVEDVSSLVMKGRHVYLMDIGNSAATNYEFSEEVLDMYKMFKKSEGLNIGHIHSHHSMTSFFSGTDTSELEDNCKNHSIYLSLIVCFEADYTAKLALYVEVPEYSGLLKRLNKTPLRIFYSAKNKTEILDVDVEFEEYNSLFDERIASLKKAKVDAAKSFSKPYRYGTRNVAYDYNYGSPYGYGYYDDMNYGVRSPYAGNSKQLALNLPKSTIMPASEFLEMCLWLNIEHPLENNGVSDYEVIKNIITEVSSIVDEAEDDEGLNNFIQEMTKIIPEVSSASSIPILCKGAQDLLAEAYVVYKSSNSRLVHSGEDEEDVYSVFISNLCEVFGKCSKKNLP</sequence>
<dbReference type="EMBL" id="MT143661">
    <property type="protein sequence ID" value="QJA99653.1"/>
    <property type="molecule type" value="Genomic_DNA"/>
</dbReference>
<protein>
    <recommendedName>
        <fullName evidence="2">JAB domain-containing protein</fullName>
    </recommendedName>
</protein>
<proteinExistence type="predicted"/>
<name>A0A6M3LXZ0_9ZZZZ</name>
<reference evidence="1" key="1">
    <citation type="submission" date="2020-03" db="EMBL/GenBank/DDBJ databases">
        <title>The deep terrestrial virosphere.</title>
        <authorList>
            <person name="Holmfeldt K."/>
            <person name="Nilsson E."/>
            <person name="Simone D."/>
            <person name="Lopez-Fernandez M."/>
            <person name="Wu X."/>
            <person name="de Brujin I."/>
            <person name="Lundin D."/>
            <person name="Andersson A."/>
            <person name="Bertilsson S."/>
            <person name="Dopson M."/>
        </authorList>
    </citation>
    <scope>NUCLEOTIDE SEQUENCE</scope>
    <source>
        <strain evidence="1">MM171A00924</strain>
    </source>
</reference>
<evidence type="ECO:0000313" key="1">
    <source>
        <dbReference type="EMBL" id="QJA99653.1"/>
    </source>
</evidence>
<organism evidence="1">
    <name type="scientific">viral metagenome</name>
    <dbReference type="NCBI Taxonomy" id="1070528"/>
    <lineage>
        <taxon>unclassified sequences</taxon>
        <taxon>metagenomes</taxon>
        <taxon>organismal metagenomes</taxon>
    </lineage>
</organism>
<dbReference type="AlphaFoldDB" id="A0A6M3LXZ0"/>
<evidence type="ECO:0008006" key="2">
    <source>
        <dbReference type="Google" id="ProtNLM"/>
    </source>
</evidence>
<gene>
    <name evidence="1" type="ORF">MM171A00924_0008</name>
</gene>
<accession>A0A6M3LXZ0</accession>